<dbReference type="InterPro" id="IPR018077">
    <property type="entry name" value="Glyco_hydro_fam25_subgr"/>
</dbReference>
<dbReference type="InterPro" id="IPR002053">
    <property type="entry name" value="Glyco_hydro_25"/>
</dbReference>
<dbReference type="PANTHER" id="PTHR34135">
    <property type="entry name" value="LYSOZYME"/>
    <property type="match status" value="1"/>
</dbReference>
<dbReference type="PANTHER" id="PTHR34135:SF2">
    <property type="entry name" value="LYSOZYME"/>
    <property type="match status" value="1"/>
</dbReference>
<keyword evidence="3" id="KW-0326">Glycosidase</keyword>
<dbReference type="CDD" id="cd00599">
    <property type="entry name" value="GH25_muramidase"/>
    <property type="match status" value="1"/>
</dbReference>
<name>A0ABV5AV98_9BACL</name>
<organism evidence="4 5">
    <name type="scientific">Paenibacillus enshidis</name>
    <dbReference type="NCBI Taxonomy" id="1458439"/>
    <lineage>
        <taxon>Bacteria</taxon>
        <taxon>Bacillati</taxon>
        <taxon>Bacillota</taxon>
        <taxon>Bacilli</taxon>
        <taxon>Bacillales</taxon>
        <taxon>Paenibacillaceae</taxon>
        <taxon>Paenibacillus</taxon>
    </lineage>
</organism>
<protein>
    <submittedName>
        <fullName evidence="4">Glycoside hydrolase family 25 protein</fullName>
    </submittedName>
</protein>
<dbReference type="Proteomes" id="UP001580346">
    <property type="component" value="Unassembled WGS sequence"/>
</dbReference>
<evidence type="ECO:0000256" key="3">
    <source>
        <dbReference type="ARBA" id="ARBA00023295"/>
    </source>
</evidence>
<evidence type="ECO:0000256" key="2">
    <source>
        <dbReference type="ARBA" id="ARBA00022801"/>
    </source>
</evidence>
<gene>
    <name evidence="4" type="ORF">ACE41H_09760</name>
</gene>
<comment type="similarity">
    <text evidence="1">Belongs to the glycosyl hydrolase 25 family.</text>
</comment>
<dbReference type="InterPro" id="IPR017853">
    <property type="entry name" value="GH"/>
</dbReference>
<dbReference type="Gene3D" id="3.20.20.80">
    <property type="entry name" value="Glycosidases"/>
    <property type="match status" value="1"/>
</dbReference>
<keyword evidence="5" id="KW-1185">Reference proteome</keyword>
<reference evidence="4 5" key="1">
    <citation type="submission" date="2024-09" db="EMBL/GenBank/DDBJ databases">
        <title>Paenibacillus zeirhizospherea sp. nov., isolated from surface of the maize (Zea mays) roots in a horticulture field, Hungary.</title>
        <authorList>
            <person name="Marton D."/>
            <person name="Farkas M."/>
            <person name="Bedics A."/>
            <person name="Toth E."/>
            <person name="Tancsics A."/>
            <person name="Boka K."/>
            <person name="Maroti G."/>
            <person name="Kriszt B."/>
            <person name="Cserhati M."/>
        </authorList>
    </citation>
    <scope>NUCLEOTIDE SEQUENCE [LARGE SCALE GENOMIC DNA]</scope>
    <source>
        <strain evidence="4 5">KCTC 33519</strain>
    </source>
</reference>
<evidence type="ECO:0000313" key="5">
    <source>
        <dbReference type="Proteomes" id="UP001580346"/>
    </source>
</evidence>
<comment type="caution">
    <text evidence="4">The sequence shown here is derived from an EMBL/GenBank/DDBJ whole genome shotgun (WGS) entry which is preliminary data.</text>
</comment>
<dbReference type="EMBL" id="JBHHMI010000006">
    <property type="protein sequence ID" value="MFB5267071.1"/>
    <property type="molecule type" value="Genomic_DNA"/>
</dbReference>
<dbReference type="RefSeq" id="WP_375355031.1">
    <property type="nucleotide sequence ID" value="NZ_JBHHMI010000006.1"/>
</dbReference>
<dbReference type="GO" id="GO:0016787">
    <property type="term" value="F:hydrolase activity"/>
    <property type="evidence" value="ECO:0007669"/>
    <property type="project" value="UniProtKB-KW"/>
</dbReference>
<dbReference type="SUPFAM" id="SSF51445">
    <property type="entry name" value="(Trans)glycosidases"/>
    <property type="match status" value="1"/>
</dbReference>
<dbReference type="SMART" id="SM00641">
    <property type="entry name" value="Glyco_25"/>
    <property type="match status" value="1"/>
</dbReference>
<dbReference type="Pfam" id="PF01183">
    <property type="entry name" value="Glyco_hydro_25"/>
    <property type="match status" value="1"/>
</dbReference>
<dbReference type="PROSITE" id="PS51904">
    <property type="entry name" value="GLYCOSYL_HYDROL_F25_2"/>
    <property type="match status" value="1"/>
</dbReference>
<sequence>MQNSRSTNAEGIDVSRYQGSINWRKVRADGKSFAFVKASQGQSYVDPTFEANVRGAKEAGVLIGAYHFLDAASASAARLEARHFAEVLERVGGAAALELPPVMDYENNPAGLSKSAINSVAMAFLTELENVTGRRPIIYSGNSFASNFDASLSPYKLWIARYSTKPPYDTPAWKQWDIWQYTDHGRVDGIAGAVDLNVYNGTEAELREEFAKGGGDEEPMTNEEKAAFQALQQQVAALQASHSMPVPEWAKEAVAAAVAYNPQQPLLDVNGATSYDMYRLLVVMHRMGLFNKK</sequence>
<proteinExistence type="inferred from homology"/>
<keyword evidence="2 4" id="KW-0378">Hydrolase</keyword>
<evidence type="ECO:0000313" key="4">
    <source>
        <dbReference type="EMBL" id="MFB5267071.1"/>
    </source>
</evidence>
<evidence type="ECO:0000256" key="1">
    <source>
        <dbReference type="ARBA" id="ARBA00010646"/>
    </source>
</evidence>
<accession>A0ABV5AV98</accession>